<accession>R4XGM8</accession>
<dbReference type="GO" id="GO:0016020">
    <property type="term" value="C:membrane"/>
    <property type="evidence" value="ECO:0007669"/>
    <property type="project" value="TreeGrafter"/>
</dbReference>
<feature type="domain" description="SAP" evidence="3">
    <location>
        <begin position="3"/>
        <end position="37"/>
    </location>
</feature>
<dbReference type="OrthoDB" id="4034134at2759"/>
<evidence type="ECO:0000256" key="1">
    <source>
        <dbReference type="SAM" id="Coils"/>
    </source>
</evidence>
<dbReference type="SUPFAM" id="SSF68906">
    <property type="entry name" value="SAP domain"/>
    <property type="match status" value="1"/>
</dbReference>
<dbReference type="Pfam" id="PF02037">
    <property type="entry name" value="SAP"/>
    <property type="match status" value="1"/>
</dbReference>
<feature type="transmembrane region" description="Helical" evidence="2">
    <location>
        <begin position="202"/>
        <end position="221"/>
    </location>
</feature>
<dbReference type="SMART" id="SM00513">
    <property type="entry name" value="SAP"/>
    <property type="match status" value="1"/>
</dbReference>
<dbReference type="STRING" id="1097556.R4XGM8"/>
<gene>
    <name evidence="4" type="ORF">TAPDE_005515</name>
</gene>
<feature type="transmembrane region" description="Helical" evidence="2">
    <location>
        <begin position="271"/>
        <end position="294"/>
    </location>
</feature>
<dbReference type="EMBL" id="CAHR02000354">
    <property type="protein sequence ID" value="CCG84951.1"/>
    <property type="molecule type" value="Genomic_DNA"/>
</dbReference>
<sequence>MSLRTYKKSELKEMCQRLSLAADGLKNELEDRLQNYLDQSGKLIEDIPELADHFIDLPVSPSTAKKAARKSLALLSEEESDLEHKASDLVKPLNRRLQQAAHDTEVSPTKVAQWAHDTRKQVLSSKNVPKVFSKTIPDTVGSIRSSMSQVKTVAIISVIVEGLKMDKALIPISYEVKYGGYRSITVPDILVLLSGENYWKPIFTWLSFQIIPLVAAFVFNFRAHSTSRRGRKANVEYSFDPFTFALSKLLLIYLAFHTSLGSYYAWKELGLVQHIVGNETFVIGSVVTLFYAIYDALL</sequence>
<dbReference type="VEuPathDB" id="FungiDB:TAPDE_005515"/>
<keyword evidence="2" id="KW-0812">Transmembrane</keyword>
<feature type="transmembrane region" description="Helical" evidence="2">
    <location>
        <begin position="242"/>
        <end position="265"/>
    </location>
</feature>
<comment type="caution">
    <text evidence="4">The sequence shown here is derived from an EMBL/GenBank/DDBJ whole genome shotgun (WGS) entry which is preliminary data.</text>
</comment>
<keyword evidence="2" id="KW-0472">Membrane</keyword>
<evidence type="ECO:0000313" key="4">
    <source>
        <dbReference type="EMBL" id="CCG84951.1"/>
    </source>
</evidence>
<dbReference type="Proteomes" id="UP000013776">
    <property type="component" value="Unassembled WGS sequence"/>
</dbReference>
<evidence type="ECO:0000256" key="2">
    <source>
        <dbReference type="SAM" id="Phobius"/>
    </source>
</evidence>
<dbReference type="InterPro" id="IPR038872">
    <property type="entry name" value="Put_GTT3"/>
</dbReference>
<proteinExistence type="predicted"/>
<reference evidence="4 5" key="1">
    <citation type="journal article" date="2013" name="MBio">
        <title>Genome sequencing of the plant pathogen Taphrina deformans, the causal agent of peach leaf curl.</title>
        <authorList>
            <person name="Cisse O.H."/>
            <person name="Almeida J.M.G.C.F."/>
            <person name="Fonseca A."/>
            <person name="Kumar A.A."/>
            <person name="Salojaervi J."/>
            <person name="Overmyer K."/>
            <person name="Hauser P.M."/>
            <person name="Pagni M."/>
        </authorList>
    </citation>
    <scope>NUCLEOTIDE SEQUENCE [LARGE SCALE GENOMIC DNA]</scope>
    <source>
        <strain evidence="5">PYCC 5710 / ATCC 11124 / CBS 356.35 / IMI 108563 / JCM 9778 / NBRC 8474</strain>
    </source>
</reference>
<dbReference type="PANTHER" id="PTHR41807">
    <property type="entry name" value="GLUTATHIONE TRANSFERASE 3"/>
    <property type="match status" value="1"/>
</dbReference>
<keyword evidence="5" id="KW-1185">Reference proteome</keyword>
<protein>
    <recommendedName>
        <fullName evidence="3">SAP domain-containing protein</fullName>
    </recommendedName>
</protein>
<dbReference type="eggNOG" id="ENOG502R79N">
    <property type="taxonomic scope" value="Eukaryota"/>
</dbReference>
<dbReference type="InterPro" id="IPR003034">
    <property type="entry name" value="SAP_dom"/>
</dbReference>
<dbReference type="InterPro" id="IPR036361">
    <property type="entry name" value="SAP_dom_sf"/>
</dbReference>
<organism evidence="4 5">
    <name type="scientific">Taphrina deformans (strain PYCC 5710 / ATCC 11124 / CBS 356.35 / IMI 108563 / JCM 9778 / NBRC 8474)</name>
    <name type="common">Peach leaf curl fungus</name>
    <name type="synonym">Lalaria deformans</name>
    <dbReference type="NCBI Taxonomy" id="1097556"/>
    <lineage>
        <taxon>Eukaryota</taxon>
        <taxon>Fungi</taxon>
        <taxon>Dikarya</taxon>
        <taxon>Ascomycota</taxon>
        <taxon>Taphrinomycotina</taxon>
        <taxon>Taphrinomycetes</taxon>
        <taxon>Taphrinales</taxon>
        <taxon>Taphrinaceae</taxon>
        <taxon>Taphrina</taxon>
    </lineage>
</organism>
<keyword evidence="1" id="KW-0175">Coiled coil</keyword>
<evidence type="ECO:0000313" key="5">
    <source>
        <dbReference type="Proteomes" id="UP000013776"/>
    </source>
</evidence>
<dbReference type="Gene3D" id="1.10.720.30">
    <property type="entry name" value="SAP domain"/>
    <property type="match status" value="1"/>
</dbReference>
<keyword evidence="2" id="KW-1133">Transmembrane helix</keyword>
<evidence type="ECO:0000259" key="3">
    <source>
        <dbReference type="PROSITE" id="PS50800"/>
    </source>
</evidence>
<dbReference type="AlphaFoldDB" id="R4XGM8"/>
<dbReference type="PANTHER" id="PTHR41807:SF1">
    <property type="entry name" value="GLUTATHIONE TRANSFERASE 3"/>
    <property type="match status" value="1"/>
</dbReference>
<name>R4XGM8_TAPDE</name>
<feature type="coiled-coil region" evidence="1">
    <location>
        <begin position="8"/>
        <end position="85"/>
    </location>
</feature>
<dbReference type="PROSITE" id="PS50800">
    <property type="entry name" value="SAP"/>
    <property type="match status" value="1"/>
</dbReference>